<dbReference type="GO" id="GO:0004518">
    <property type="term" value="F:nuclease activity"/>
    <property type="evidence" value="ECO:0007669"/>
    <property type="project" value="UniProtKB-KW"/>
</dbReference>
<evidence type="ECO:0000313" key="10">
    <source>
        <dbReference type="EMBL" id="AKC88088.1"/>
    </source>
</evidence>
<dbReference type="InterPro" id="IPR005135">
    <property type="entry name" value="Endo/exonuclease/phosphatase"/>
</dbReference>
<evidence type="ECO:0000256" key="2">
    <source>
        <dbReference type="ARBA" id="ARBA00001946"/>
    </source>
</evidence>
<dbReference type="InterPro" id="IPR036691">
    <property type="entry name" value="Endo/exonu/phosph_ase_sf"/>
</dbReference>
<evidence type="ECO:0000256" key="1">
    <source>
        <dbReference type="ARBA" id="ARBA00001936"/>
    </source>
</evidence>
<name>A0A0E3Z3T3_9GAMM</name>
<evidence type="ECO:0000259" key="9">
    <source>
        <dbReference type="Pfam" id="PF03372"/>
    </source>
</evidence>
<dbReference type="EMBL" id="CP011144">
    <property type="protein sequence ID" value="AKC88088.1"/>
    <property type="molecule type" value="Genomic_DNA"/>
</dbReference>
<feature type="domain" description="Endonuclease/exonuclease/phosphatase" evidence="9">
    <location>
        <begin position="32"/>
        <end position="262"/>
    </location>
</feature>
<reference evidence="10 11" key="1">
    <citation type="journal article" date="2015" name="Genome Announc.">
        <title>Complete Genome Sequence of Pseudoxanthomonas suwonensis Strain J1, a Cellulose-Degrading Bacterium Isolated from Leaf- and Wood-Enriched Soil.</title>
        <authorList>
            <person name="Hou L."/>
            <person name="Jiang J."/>
            <person name="Xu Z."/>
            <person name="Zhou Y."/>
            <person name="Leung F.C."/>
        </authorList>
    </citation>
    <scope>NUCLEOTIDE SEQUENCE [LARGE SCALE GENOMIC DNA]</scope>
    <source>
        <strain evidence="10 11">J1</strain>
    </source>
</reference>
<dbReference type="AlphaFoldDB" id="A0A0E3Z3T3"/>
<evidence type="ECO:0000256" key="5">
    <source>
        <dbReference type="ARBA" id="ARBA00022763"/>
    </source>
</evidence>
<dbReference type="PANTHER" id="PTHR15822">
    <property type="entry name" value="TRAF AND TNF RECEPTOR-ASSOCIATED PROTEIN"/>
    <property type="match status" value="1"/>
</dbReference>
<evidence type="ECO:0000256" key="3">
    <source>
        <dbReference type="ARBA" id="ARBA00022722"/>
    </source>
</evidence>
<dbReference type="Proteomes" id="UP000033067">
    <property type="component" value="Chromosome"/>
</dbReference>
<evidence type="ECO:0000256" key="7">
    <source>
        <dbReference type="ARBA" id="ARBA00022842"/>
    </source>
</evidence>
<keyword evidence="3" id="KW-0540">Nuclease</keyword>
<sequence length="276" mass="30226">MLLYAALLPAMAWAGTGPGSRAGEATPEFSVVTLNLDHDRDDWPRRRVQIVETLRRLQPDAIALQEVLQHEDLPNQAAWLARELGYESHFVTTDPPSHKRRHGSALLTRDPLLEQGETLLHPLEDHRTAGFARVLVGGHPLNLYFTHLHWAPDGAATRAQQLSDLLAYVDATATGAPSVIAGHFNADVAAPELAALQERWEDAWTALHPTAGVEESSTLNPAYFAVPASVDHVFLERGHLLPLAAKLLFTAPDAEGVWASDHRGLLVRFRFAGPAE</sequence>
<comment type="cofactor">
    <cofactor evidence="2">
        <name>Mg(2+)</name>
        <dbReference type="ChEBI" id="CHEBI:18420"/>
    </cofactor>
</comment>
<evidence type="ECO:0000256" key="4">
    <source>
        <dbReference type="ARBA" id="ARBA00022723"/>
    </source>
</evidence>
<dbReference type="PANTHER" id="PTHR15822:SF4">
    <property type="entry name" value="TYROSYL-DNA PHOSPHODIESTERASE 2"/>
    <property type="match status" value="1"/>
</dbReference>
<keyword evidence="6" id="KW-0378">Hydrolase</keyword>
<organism evidence="10 11">
    <name type="scientific">Pseudoxanthomonas suwonensis</name>
    <dbReference type="NCBI Taxonomy" id="314722"/>
    <lineage>
        <taxon>Bacteria</taxon>
        <taxon>Pseudomonadati</taxon>
        <taxon>Pseudomonadota</taxon>
        <taxon>Gammaproteobacteria</taxon>
        <taxon>Lysobacterales</taxon>
        <taxon>Lysobacteraceae</taxon>
        <taxon>Pseudoxanthomonas</taxon>
    </lineage>
</organism>
<keyword evidence="7" id="KW-0460">Magnesium</keyword>
<keyword evidence="8" id="KW-0234">DNA repair</keyword>
<keyword evidence="4" id="KW-0479">Metal-binding</keyword>
<protein>
    <recommendedName>
        <fullName evidence="9">Endonuclease/exonuclease/phosphatase domain-containing protein</fullName>
    </recommendedName>
</protein>
<dbReference type="GO" id="GO:0046872">
    <property type="term" value="F:metal ion binding"/>
    <property type="evidence" value="ECO:0007669"/>
    <property type="project" value="UniProtKB-KW"/>
</dbReference>
<dbReference type="GO" id="GO:0006281">
    <property type="term" value="P:DNA repair"/>
    <property type="evidence" value="ECO:0007669"/>
    <property type="project" value="UniProtKB-KW"/>
</dbReference>
<comment type="cofactor">
    <cofactor evidence="1">
        <name>Mn(2+)</name>
        <dbReference type="ChEBI" id="CHEBI:29035"/>
    </cofactor>
</comment>
<evidence type="ECO:0000256" key="8">
    <source>
        <dbReference type="ARBA" id="ARBA00023204"/>
    </source>
</evidence>
<proteinExistence type="predicted"/>
<keyword evidence="5" id="KW-0227">DNA damage</keyword>
<accession>A0A0E3Z3T3</accession>
<keyword evidence="11" id="KW-1185">Reference proteome</keyword>
<gene>
    <name evidence="10" type="ORF">WQ53_00470</name>
</gene>
<dbReference type="Pfam" id="PF03372">
    <property type="entry name" value="Exo_endo_phos"/>
    <property type="match status" value="1"/>
</dbReference>
<dbReference type="GO" id="GO:0016787">
    <property type="term" value="F:hydrolase activity"/>
    <property type="evidence" value="ECO:0007669"/>
    <property type="project" value="UniProtKB-KW"/>
</dbReference>
<dbReference type="KEGG" id="psuw:WQ53_00470"/>
<evidence type="ECO:0000256" key="6">
    <source>
        <dbReference type="ARBA" id="ARBA00022801"/>
    </source>
</evidence>
<evidence type="ECO:0000313" key="11">
    <source>
        <dbReference type="Proteomes" id="UP000033067"/>
    </source>
</evidence>
<dbReference type="InterPro" id="IPR051547">
    <property type="entry name" value="TDP2-like"/>
</dbReference>
<dbReference type="SUPFAM" id="SSF56219">
    <property type="entry name" value="DNase I-like"/>
    <property type="match status" value="1"/>
</dbReference>
<dbReference type="PATRIC" id="fig|314722.6.peg.101"/>
<dbReference type="Gene3D" id="3.60.10.10">
    <property type="entry name" value="Endonuclease/exonuclease/phosphatase"/>
    <property type="match status" value="1"/>
</dbReference>